<name>A2FCF8_TRIV3</name>
<dbReference type="OMA" id="HEPRIER"/>
<evidence type="ECO:0000256" key="5">
    <source>
        <dbReference type="ARBA" id="ARBA00023242"/>
    </source>
</evidence>
<dbReference type="VEuPathDB" id="TrichDB:TVAGG3_0498420"/>
<evidence type="ECO:0000256" key="2">
    <source>
        <dbReference type="ARBA" id="ARBA00022664"/>
    </source>
</evidence>
<evidence type="ECO:0000256" key="4">
    <source>
        <dbReference type="ARBA" id="ARBA00022801"/>
    </source>
</evidence>
<dbReference type="Proteomes" id="UP000001542">
    <property type="component" value="Unassembled WGS sequence"/>
</dbReference>
<proteinExistence type="predicted"/>
<dbReference type="SMART" id="SM00849">
    <property type="entry name" value="Lactamase_B"/>
    <property type="match status" value="1"/>
</dbReference>
<dbReference type="EMBL" id="DS113716">
    <property type="protein sequence ID" value="EAX97418.1"/>
    <property type="molecule type" value="Genomic_DNA"/>
</dbReference>
<dbReference type="InterPro" id="IPR001279">
    <property type="entry name" value="Metallo-B-lactamas"/>
</dbReference>
<dbReference type="Pfam" id="PF16661">
    <property type="entry name" value="Lactamase_B_6"/>
    <property type="match status" value="1"/>
</dbReference>
<dbReference type="PANTHER" id="PTHR11203:SF11">
    <property type="entry name" value="CLEAVAGE AND POLYADENYLATION SPECIFICITY FACTOR SUBUNIT 3"/>
    <property type="match status" value="1"/>
</dbReference>
<dbReference type="eggNOG" id="KOG1137">
    <property type="taxonomic scope" value="Eukaryota"/>
</dbReference>
<feature type="domain" description="Metallo-beta-lactamase" evidence="6">
    <location>
        <begin position="23"/>
        <end position="232"/>
    </location>
</feature>
<dbReference type="Gene3D" id="3.40.50.10890">
    <property type="match status" value="1"/>
</dbReference>
<dbReference type="GO" id="GO:0006398">
    <property type="term" value="P:mRNA 3'-end processing by stem-loop binding and cleavage"/>
    <property type="evidence" value="ECO:0000318"/>
    <property type="project" value="GO_Central"/>
</dbReference>
<dbReference type="InterPro" id="IPR021718">
    <property type="entry name" value="CPSF73-100_C"/>
</dbReference>
<dbReference type="RefSeq" id="XP_001310348.1">
    <property type="nucleotide sequence ID" value="XM_001310347.1"/>
</dbReference>
<keyword evidence="4" id="KW-0378">Hydrolase</keyword>
<dbReference type="InterPro" id="IPR050698">
    <property type="entry name" value="MBL"/>
</dbReference>
<comment type="subcellular location">
    <subcellularLocation>
        <location evidence="1">Nucleus</location>
    </subcellularLocation>
</comment>
<dbReference type="GO" id="GO:0005847">
    <property type="term" value="C:mRNA cleavage and polyadenylation specificity factor complex"/>
    <property type="evidence" value="ECO:0000318"/>
    <property type="project" value="GO_Central"/>
</dbReference>
<evidence type="ECO:0000259" key="6">
    <source>
        <dbReference type="SMART" id="SM00849"/>
    </source>
</evidence>
<protein>
    <submittedName>
        <fullName evidence="8">RNA-metabolising metallo-beta-lactamase family protein</fullName>
    </submittedName>
</protein>
<dbReference type="GO" id="GO:0004521">
    <property type="term" value="F:RNA endonuclease activity"/>
    <property type="evidence" value="ECO:0000318"/>
    <property type="project" value="GO_Central"/>
</dbReference>
<dbReference type="InterPro" id="IPR036866">
    <property type="entry name" value="RibonucZ/Hydroxyglut_hydro"/>
</dbReference>
<evidence type="ECO:0000313" key="9">
    <source>
        <dbReference type="Proteomes" id="UP000001542"/>
    </source>
</evidence>
<accession>A2FCF8</accession>
<dbReference type="AlphaFoldDB" id="A2FCF8"/>
<dbReference type="STRING" id="5722.A2FCF8"/>
<reference evidence="8" key="2">
    <citation type="journal article" date="2007" name="Science">
        <title>Draft genome sequence of the sexually transmitted pathogen Trichomonas vaginalis.</title>
        <authorList>
            <person name="Carlton J.M."/>
            <person name="Hirt R.P."/>
            <person name="Silva J.C."/>
            <person name="Delcher A.L."/>
            <person name="Schatz M."/>
            <person name="Zhao Q."/>
            <person name="Wortman J.R."/>
            <person name="Bidwell S.L."/>
            <person name="Alsmark U.C.M."/>
            <person name="Besteiro S."/>
            <person name="Sicheritz-Ponten T."/>
            <person name="Noel C.J."/>
            <person name="Dacks J.B."/>
            <person name="Foster P.G."/>
            <person name="Simillion C."/>
            <person name="Van de Peer Y."/>
            <person name="Miranda-Saavedra D."/>
            <person name="Barton G.J."/>
            <person name="Westrop G.D."/>
            <person name="Mueller S."/>
            <person name="Dessi D."/>
            <person name="Fiori P.L."/>
            <person name="Ren Q."/>
            <person name="Paulsen I."/>
            <person name="Zhang H."/>
            <person name="Bastida-Corcuera F.D."/>
            <person name="Simoes-Barbosa A."/>
            <person name="Brown M.T."/>
            <person name="Hayes R.D."/>
            <person name="Mukherjee M."/>
            <person name="Okumura C.Y."/>
            <person name="Schneider R."/>
            <person name="Smith A.J."/>
            <person name="Vanacova S."/>
            <person name="Villalvazo M."/>
            <person name="Haas B.J."/>
            <person name="Pertea M."/>
            <person name="Feldblyum T.V."/>
            <person name="Utterback T.R."/>
            <person name="Shu C.L."/>
            <person name="Osoegawa K."/>
            <person name="de Jong P.J."/>
            <person name="Hrdy I."/>
            <person name="Horvathova L."/>
            <person name="Zubacova Z."/>
            <person name="Dolezal P."/>
            <person name="Malik S.B."/>
            <person name="Logsdon J.M. Jr."/>
            <person name="Henze K."/>
            <person name="Gupta A."/>
            <person name="Wang C.C."/>
            <person name="Dunne R.L."/>
            <person name="Upcroft J.A."/>
            <person name="Upcroft P."/>
            <person name="White O."/>
            <person name="Salzberg S.L."/>
            <person name="Tang P."/>
            <person name="Chiu C.-H."/>
            <person name="Lee Y.-S."/>
            <person name="Embley T.M."/>
            <person name="Coombs G.H."/>
            <person name="Mottram J.C."/>
            <person name="Tachezy J."/>
            <person name="Fraser-Liggett C.M."/>
            <person name="Johnson P.J."/>
        </authorList>
    </citation>
    <scope>NUCLEOTIDE SEQUENCE [LARGE SCALE GENOMIC DNA]</scope>
    <source>
        <strain evidence="8">G3</strain>
    </source>
</reference>
<dbReference type="PANTHER" id="PTHR11203">
    <property type="entry name" value="CLEAVAGE AND POLYADENYLATION SPECIFICITY FACTOR FAMILY MEMBER"/>
    <property type="match status" value="1"/>
</dbReference>
<sequence>MQEVQVGEDKLTVMPLGAGQEVGRSCIILKYHRKRVMLDCGIHPAYENFGGLPFIDAIDPAKIDVLLITHFHIDHITAVPWFLTQTNFSGPCFMTHTTKTISKTLLVDYVGVSGRGSEEPNLFTRADVANVQNMITAVNYHQTVTHQGIKMTCYPAGHVLGACMWLVEIDGVKVLYTGDFSLENERHLQGAEIPKSLSGEIIRPDVLIMESTHGLARIESRVDREYRFIDNVTKIIKRGGRCLIPIFALGRAQELLIILDEYWESHPEYNGVPIYYGSNLAKQAIAAYNAFYQDHNSRVVTAKGKFEFSYVKYIRDYDFDDSLPCVVLCSPAMLQNGMSRKIFEAWCSNSVNGLIIPGYIVDGTLPQVLMKNPAEITTLSGKIIPRKISIDYVSFSGHADFNQTSRFITELKPKRIVLIHGVCGLMMQLKEKLLQMFVEDGLEVYTPGLCEKATMWFQSNPSAIITGGLSDNKDNISGIIVRKDGQNMIMSASELSTHTTLKTLNATMSQEVPINKPLSEYTKLLQNEFGKVQVVSKKLVLIMERLMLIYKDKETAILKWNADPTLDYLANAVTSLIMCYNDSGEKISLSDTTPEDLFVQKLQEALRERYSKDIEFDPDSQMFMFQISEKSVIICIDSESPSGVKVECDKQDERLELELNELATTLHEFCQPLTLHQVR</sequence>
<evidence type="ECO:0000259" key="7">
    <source>
        <dbReference type="SMART" id="SM01027"/>
    </source>
</evidence>
<dbReference type="SUPFAM" id="SSF56281">
    <property type="entry name" value="Metallo-hydrolase/oxidoreductase"/>
    <property type="match status" value="1"/>
</dbReference>
<dbReference type="OrthoDB" id="10249535at2759"/>
<dbReference type="SMR" id="A2FCF8"/>
<dbReference type="InParanoid" id="A2FCF8"/>
<dbReference type="SMART" id="SM01027">
    <property type="entry name" value="Beta-Casp"/>
    <property type="match status" value="1"/>
</dbReference>
<dbReference type="Gene3D" id="3.60.15.10">
    <property type="entry name" value="Ribonuclease Z/Hydroxyacylglutathione hydrolase-like"/>
    <property type="match status" value="1"/>
</dbReference>
<dbReference type="FunCoup" id="A2FCF8">
    <property type="interactions" value="790"/>
</dbReference>
<dbReference type="GO" id="GO:0003723">
    <property type="term" value="F:RNA binding"/>
    <property type="evidence" value="ECO:0000318"/>
    <property type="project" value="GO_Central"/>
</dbReference>
<keyword evidence="3" id="KW-0540">Nuclease</keyword>
<keyword evidence="9" id="KW-1185">Reference proteome</keyword>
<organism evidence="8 9">
    <name type="scientific">Trichomonas vaginalis (strain ATCC PRA-98 / G3)</name>
    <dbReference type="NCBI Taxonomy" id="412133"/>
    <lineage>
        <taxon>Eukaryota</taxon>
        <taxon>Metamonada</taxon>
        <taxon>Parabasalia</taxon>
        <taxon>Trichomonadida</taxon>
        <taxon>Trichomonadidae</taxon>
        <taxon>Trichomonas</taxon>
    </lineage>
</organism>
<dbReference type="Pfam" id="PF10996">
    <property type="entry name" value="Beta-Casp"/>
    <property type="match status" value="1"/>
</dbReference>
<dbReference type="VEuPathDB" id="TrichDB:TVAG_437970"/>
<evidence type="ECO:0000313" key="8">
    <source>
        <dbReference type="EMBL" id="EAX97418.1"/>
    </source>
</evidence>
<dbReference type="InterPro" id="IPR022712">
    <property type="entry name" value="Beta_Casp"/>
</dbReference>
<dbReference type="Pfam" id="PF07521">
    <property type="entry name" value="RMMBL"/>
    <property type="match status" value="1"/>
</dbReference>
<gene>
    <name evidence="8" type="ORF">TVAG_437970</name>
</gene>
<evidence type="ECO:0000256" key="3">
    <source>
        <dbReference type="ARBA" id="ARBA00022722"/>
    </source>
</evidence>
<dbReference type="InterPro" id="IPR011108">
    <property type="entry name" value="RMMBL"/>
</dbReference>
<keyword evidence="2" id="KW-0507">mRNA processing</keyword>
<feature type="domain" description="Beta-Casp" evidence="7">
    <location>
        <begin position="252"/>
        <end position="369"/>
    </location>
</feature>
<dbReference type="GO" id="GO:0004534">
    <property type="term" value="F:5'-3' RNA exonuclease activity"/>
    <property type="evidence" value="ECO:0000318"/>
    <property type="project" value="GO_Central"/>
</dbReference>
<reference evidence="8" key="1">
    <citation type="submission" date="2006-10" db="EMBL/GenBank/DDBJ databases">
        <authorList>
            <person name="Amadeo P."/>
            <person name="Zhao Q."/>
            <person name="Wortman J."/>
            <person name="Fraser-Liggett C."/>
            <person name="Carlton J."/>
        </authorList>
    </citation>
    <scope>NUCLEOTIDE SEQUENCE</scope>
    <source>
        <strain evidence="8">G3</strain>
    </source>
</reference>
<dbReference type="KEGG" id="tva:4755203"/>
<dbReference type="Pfam" id="PF11718">
    <property type="entry name" value="CPSF73-100_C"/>
    <property type="match status" value="1"/>
</dbReference>
<keyword evidence="5" id="KW-0539">Nucleus</keyword>
<evidence type="ECO:0000256" key="1">
    <source>
        <dbReference type="ARBA" id="ARBA00004123"/>
    </source>
</evidence>